<evidence type="ECO:0000313" key="1">
    <source>
        <dbReference type="EMBL" id="KKK68700.1"/>
    </source>
</evidence>
<reference evidence="1" key="1">
    <citation type="journal article" date="2015" name="Nature">
        <title>Complex archaea that bridge the gap between prokaryotes and eukaryotes.</title>
        <authorList>
            <person name="Spang A."/>
            <person name="Saw J.H."/>
            <person name="Jorgensen S.L."/>
            <person name="Zaremba-Niedzwiedzka K."/>
            <person name="Martijn J."/>
            <person name="Lind A.E."/>
            <person name="van Eijk R."/>
            <person name="Schleper C."/>
            <person name="Guy L."/>
            <person name="Ettema T.J."/>
        </authorList>
    </citation>
    <scope>NUCLEOTIDE SEQUENCE</scope>
</reference>
<dbReference type="EMBL" id="LAZR01059006">
    <property type="protein sequence ID" value="KKK68700.1"/>
    <property type="molecule type" value="Genomic_DNA"/>
</dbReference>
<dbReference type="AlphaFoldDB" id="A0A0F8Y4W8"/>
<name>A0A0F8Y4W8_9ZZZZ</name>
<sequence length="205" mass="22974">YYITVDPSVARTEGANKTGIAVGAVSRSEPTAVFFVEAASYLLKPDELATALVERIVKYQPEKVGIEYGLQFALHSLIMAKISDAHKADRHFRTPEFEEFKTGGGTGATMKKADKIDRTIGAMVRDGRAFFRPNMDHCFNQMAAFNPNIQKNEDDILDACGMMIQTIGHFHQAYWSGNKVKNINKFTHPWRRAKTGAVRDRIFAD</sequence>
<comment type="caution">
    <text evidence="1">The sequence shown here is derived from an EMBL/GenBank/DDBJ whole genome shotgun (WGS) entry which is preliminary data.</text>
</comment>
<organism evidence="1">
    <name type="scientific">marine sediment metagenome</name>
    <dbReference type="NCBI Taxonomy" id="412755"/>
    <lineage>
        <taxon>unclassified sequences</taxon>
        <taxon>metagenomes</taxon>
        <taxon>ecological metagenomes</taxon>
    </lineage>
</organism>
<accession>A0A0F8Y4W8</accession>
<gene>
    <name evidence="1" type="ORF">LCGC14_2941430</name>
</gene>
<proteinExistence type="predicted"/>
<feature type="non-terminal residue" evidence="1">
    <location>
        <position position="1"/>
    </location>
</feature>
<protein>
    <submittedName>
        <fullName evidence="1">Uncharacterized protein</fullName>
    </submittedName>
</protein>